<dbReference type="EMBL" id="JAIOIU010000054">
    <property type="protein sequence ID" value="MBZ0159457.1"/>
    <property type="molecule type" value="Genomic_DNA"/>
</dbReference>
<sequence>MYPHFTHFRGACWPKPFPTFLPHWEHWYVSPIILLLGEATGLMRGRMSRYWRQDVLLRQASGIQPIPIQANVA</sequence>
<dbReference type="AlphaFoldDB" id="A0AAJ1AHA8"/>
<evidence type="ECO:0000313" key="2">
    <source>
        <dbReference type="Proteomes" id="UP001197609"/>
    </source>
</evidence>
<dbReference type="Proteomes" id="UP001197609">
    <property type="component" value="Unassembled WGS sequence"/>
</dbReference>
<organism evidence="1 2">
    <name type="scientific">Candidatus Methylomirabilis tolerans</name>
    <dbReference type="NCBI Taxonomy" id="3123416"/>
    <lineage>
        <taxon>Bacteria</taxon>
        <taxon>Candidatus Methylomirabilota</taxon>
        <taxon>Candidatus Methylomirabilia</taxon>
        <taxon>Candidatus Methylomirabilales</taxon>
        <taxon>Candidatus Methylomirabilaceae</taxon>
        <taxon>Candidatus Methylomirabilis</taxon>
    </lineage>
</organism>
<reference evidence="1 2" key="1">
    <citation type="journal article" date="2021" name="bioRxiv">
        <title>Unraveling nitrogen, sulfur and carbon metabolic pathways and microbial community transcriptional responses to substrate deprivation and toxicity stresses in a bioreactor mimicking anoxic brackish coastal sediment conditions.</title>
        <authorList>
            <person name="Martins P.D."/>
            <person name="Echeveste M.J."/>
            <person name="Arshad A."/>
            <person name="Kurth J."/>
            <person name="Ouboter H."/>
            <person name="Jetten M.S.M."/>
            <person name="Welte C.U."/>
        </authorList>
    </citation>
    <scope>NUCLEOTIDE SEQUENCE [LARGE SCALE GENOMIC DNA]</scope>
    <source>
        <strain evidence="1">MAG_38</strain>
    </source>
</reference>
<accession>A0AAJ1AHA8</accession>
<name>A0AAJ1AHA8_9BACT</name>
<gene>
    <name evidence="1" type="ORF">K8G79_04885</name>
</gene>
<protein>
    <submittedName>
        <fullName evidence="1">Uncharacterized protein</fullName>
    </submittedName>
</protein>
<evidence type="ECO:0000313" key="1">
    <source>
        <dbReference type="EMBL" id="MBZ0159457.1"/>
    </source>
</evidence>
<comment type="caution">
    <text evidence="1">The sequence shown here is derived from an EMBL/GenBank/DDBJ whole genome shotgun (WGS) entry which is preliminary data.</text>
</comment>
<proteinExistence type="predicted"/>